<dbReference type="AlphaFoldDB" id="A0A7G8BMK0"/>
<dbReference type="SUPFAM" id="SSF52141">
    <property type="entry name" value="Uracil-DNA glycosylase-like"/>
    <property type="match status" value="1"/>
</dbReference>
<evidence type="ECO:0000256" key="4">
    <source>
        <dbReference type="ARBA" id="ARBA00019403"/>
    </source>
</evidence>
<dbReference type="GO" id="GO:0051539">
    <property type="term" value="F:4 iron, 4 sulfur cluster binding"/>
    <property type="evidence" value="ECO:0007669"/>
    <property type="project" value="UniProtKB-KW"/>
</dbReference>
<keyword evidence="6" id="KW-0479">Metal-binding</keyword>
<keyword evidence="7" id="KW-0227">DNA damage</keyword>
<dbReference type="SMART" id="SM00987">
    <property type="entry name" value="UreE_C"/>
    <property type="match status" value="1"/>
</dbReference>
<evidence type="ECO:0000256" key="2">
    <source>
        <dbReference type="ARBA" id="ARBA00006521"/>
    </source>
</evidence>
<dbReference type="InterPro" id="IPR005122">
    <property type="entry name" value="Uracil-DNA_glycosylase-like"/>
</dbReference>
<accession>A0A7G8BMK0</accession>
<keyword evidence="9" id="KW-0408">Iron</keyword>
<evidence type="ECO:0000256" key="1">
    <source>
        <dbReference type="ARBA" id="ARBA00001400"/>
    </source>
</evidence>
<evidence type="ECO:0000256" key="7">
    <source>
        <dbReference type="ARBA" id="ARBA00022763"/>
    </source>
</evidence>
<sequence>MPRLDSEQQQAIAARIRYYRDLGVFDFYRRGDAVVEATPENVSLQVTNPDETMPRKQSRVQSQPSVNDLLPATQPVIPPAEREGALRVIREDIGECTRCPLAFAGRHTIVFGEGNANARLMFVGEGPGADEDAQGRPFVGRAGQLLNNMITAMGLKREDVYIANIVKCRPPQNRTPEPVEANTCSQFLFRQIDVIHPEILVALGSTAATYLLGGKAPLSALRGRVHEARGSKLIVTYHPAYLLRDPRQKKEAWADLQIAMAELGMKPPKRTPSE</sequence>
<keyword evidence="14" id="KW-1185">Reference proteome</keyword>
<dbReference type="EC" id="3.2.2.27" evidence="3"/>
<dbReference type="NCBIfam" id="TIGR00758">
    <property type="entry name" value="UDG_fam4"/>
    <property type="match status" value="1"/>
</dbReference>
<feature type="domain" description="Uracil-DNA glycosylase-like" evidence="12">
    <location>
        <begin position="111"/>
        <end position="257"/>
    </location>
</feature>
<dbReference type="Gene3D" id="3.40.470.10">
    <property type="entry name" value="Uracil-DNA glycosylase-like domain"/>
    <property type="match status" value="1"/>
</dbReference>
<dbReference type="RefSeq" id="WP_186745405.1">
    <property type="nucleotide sequence ID" value="NZ_CP060394.1"/>
</dbReference>
<dbReference type="KEGG" id="adin:H7849_07585"/>
<evidence type="ECO:0000256" key="11">
    <source>
        <dbReference type="ARBA" id="ARBA00023204"/>
    </source>
</evidence>
<dbReference type="GO" id="GO:0004844">
    <property type="term" value="F:uracil DNA N-glycosylase activity"/>
    <property type="evidence" value="ECO:0007669"/>
    <property type="project" value="UniProtKB-EC"/>
</dbReference>
<dbReference type="EMBL" id="CP060394">
    <property type="protein sequence ID" value="QNI33770.1"/>
    <property type="molecule type" value="Genomic_DNA"/>
</dbReference>
<dbReference type="Pfam" id="PF03167">
    <property type="entry name" value="UDG"/>
    <property type="match status" value="1"/>
</dbReference>
<dbReference type="InterPro" id="IPR036895">
    <property type="entry name" value="Uracil-DNA_glycosylase-like_sf"/>
</dbReference>
<evidence type="ECO:0000313" key="14">
    <source>
        <dbReference type="Proteomes" id="UP000515312"/>
    </source>
</evidence>
<dbReference type="GO" id="GO:0006281">
    <property type="term" value="P:DNA repair"/>
    <property type="evidence" value="ECO:0007669"/>
    <property type="project" value="UniProtKB-KW"/>
</dbReference>
<evidence type="ECO:0000256" key="6">
    <source>
        <dbReference type="ARBA" id="ARBA00022723"/>
    </source>
</evidence>
<evidence type="ECO:0000256" key="9">
    <source>
        <dbReference type="ARBA" id="ARBA00023004"/>
    </source>
</evidence>
<comment type="catalytic activity">
    <reaction evidence="1">
        <text>Hydrolyzes single-stranded DNA or mismatched double-stranded DNA and polynucleotides, releasing free uracil.</text>
        <dbReference type="EC" id="3.2.2.27"/>
    </reaction>
</comment>
<dbReference type="CDD" id="cd10030">
    <property type="entry name" value="UDG-F4_TTUDGA_SPO1dp_like"/>
    <property type="match status" value="1"/>
</dbReference>
<keyword evidence="10" id="KW-0411">Iron-sulfur</keyword>
<keyword evidence="5" id="KW-0004">4Fe-4S</keyword>
<dbReference type="PANTHER" id="PTHR33693">
    <property type="entry name" value="TYPE-5 URACIL-DNA GLYCOSYLASE"/>
    <property type="match status" value="1"/>
</dbReference>
<evidence type="ECO:0000313" key="13">
    <source>
        <dbReference type="EMBL" id="QNI33770.1"/>
    </source>
</evidence>
<keyword evidence="8" id="KW-0378">Hydrolase</keyword>
<dbReference type="InterPro" id="IPR005273">
    <property type="entry name" value="Ura-DNA_glyco_family4"/>
</dbReference>
<name>A0A7G8BMK0_9BACT</name>
<keyword evidence="11" id="KW-0234">DNA repair</keyword>
<proteinExistence type="inferred from homology"/>
<dbReference type="GO" id="GO:0046872">
    <property type="term" value="F:metal ion binding"/>
    <property type="evidence" value="ECO:0007669"/>
    <property type="project" value="UniProtKB-KW"/>
</dbReference>
<evidence type="ECO:0000256" key="3">
    <source>
        <dbReference type="ARBA" id="ARBA00012030"/>
    </source>
</evidence>
<dbReference type="SMART" id="SM00986">
    <property type="entry name" value="UDG"/>
    <property type="match status" value="1"/>
</dbReference>
<dbReference type="Proteomes" id="UP000515312">
    <property type="component" value="Chromosome"/>
</dbReference>
<evidence type="ECO:0000256" key="5">
    <source>
        <dbReference type="ARBA" id="ARBA00022485"/>
    </source>
</evidence>
<evidence type="ECO:0000256" key="8">
    <source>
        <dbReference type="ARBA" id="ARBA00022801"/>
    </source>
</evidence>
<dbReference type="InterPro" id="IPR051536">
    <property type="entry name" value="UDG_Type-4/5"/>
</dbReference>
<evidence type="ECO:0000259" key="12">
    <source>
        <dbReference type="SMART" id="SM00986"/>
    </source>
</evidence>
<reference evidence="13 14" key="1">
    <citation type="submission" date="2020-08" db="EMBL/GenBank/DDBJ databases">
        <title>Edaphobacter telluris sp. nov. and Acidobacterium dinghuensis sp. nov., two acidobacteria isolated from forest soil.</title>
        <authorList>
            <person name="Fu J."/>
            <person name="Qiu L."/>
        </authorList>
    </citation>
    <scope>NUCLEOTIDE SEQUENCE [LARGE SCALE GENOMIC DNA]</scope>
    <source>
        <strain evidence="13">4Y35</strain>
    </source>
</reference>
<comment type="similarity">
    <text evidence="2">Belongs to the uracil-DNA glycosylase (UDG) superfamily. Type 4 (UDGa) family.</text>
</comment>
<organism evidence="13 14">
    <name type="scientific">Alloacidobacterium dinghuense</name>
    <dbReference type="NCBI Taxonomy" id="2763107"/>
    <lineage>
        <taxon>Bacteria</taxon>
        <taxon>Pseudomonadati</taxon>
        <taxon>Acidobacteriota</taxon>
        <taxon>Terriglobia</taxon>
        <taxon>Terriglobales</taxon>
        <taxon>Acidobacteriaceae</taxon>
        <taxon>Alloacidobacterium</taxon>
    </lineage>
</organism>
<protein>
    <recommendedName>
        <fullName evidence="4">Type-4 uracil-DNA glycosylase</fullName>
        <ecNumber evidence="3">3.2.2.27</ecNumber>
    </recommendedName>
</protein>
<dbReference type="PANTHER" id="PTHR33693:SF1">
    <property type="entry name" value="TYPE-4 URACIL-DNA GLYCOSYLASE"/>
    <property type="match status" value="1"/>
</dbReference>
<gene>
    <name evidence="13" type="ORF">H7849_07585</name>
</gene>
<evidence type="ECO:0000256" key="10">
    <source>
        <dbReference type="ARBA" id="ARBA00023014"/>
    </source>
</evidence>